<comment type="caution">
    <text evidence="1">The sequence shown here is derived from an EMBL/GenBank/DDBJ whole genome shotgun (WGS) entry which is preliminary data.</text>
</comment>
<sequence length="286" mass="33614">MPEKGVPLQPARLGRPGSRVHWTAMETQTAFVIRLTEGAFCSRLDFAARICSLFVPAAVKAARAAGVRLVRNIVESKPAPPPPPRRRRRRRRQRRKRLIRFLLPCLYDRRYGQDLEWIDEEGGTFRIRWSQHPGISQDPPVKLFKDWAVIKNMWNEDDPRNLDKAKNRVQSTLGRMEYVKKVESNDANYWCFRIENQQLLDDTKRRLRLKQQMKDGISHNVKYCPIHKTDYAPCCCECSSLRTPPVAVFPDQEEGDVTHFRDEFELFSTQDCQELLWDLYILLWDL</sequence>
<name>A0ACB8E079_DERSI</name>
<dbReference type="EMBL" id="CM023470">
    <property type="protein sequence ID" value="KAH7979925.1"/>
    <property type="molecule type" value="Genomic_DNA"/>
</dbReference>
<protein>
    <submittedName>
        <fullName evidence="1">Uncharacterized protein</fullName>
    </submittedName>
</protein>
<gene>
    <name evidence="1" type="ORF">HPB49_012043</name>
</gene>
<keyword evidence="2" id="KW-1185">Reference proteome</keyword>
<organism evidence="1 2">
    <name type="scientific">Dermacentor silvarum</name>
    <name type="common">Tick</name>
    <dbReference type="NCBI Taxonomy" id="543639"/>
    <lineage>
        <taxon>Eukaryota</taxon>
        <taxon>Metazoa</taxon>
        <taxon>Ecdysozoa</taxon>
        <taxon>Arthropoda</taxon>
        <taxon>Chelicerata</taxon>
        <taxon>Arachnida</taxon>
        <taxon>Acari</taxon>
        <taxon>Parasitiformes</taxon>
        <taxon>Ixodida</taxon>
        <taxon>Ixodoidea</taxon>
        <taxon>Ixodidae</taxon>
        <taxon>Rhipicephalinae</taxon>
        <taxon>Dermacentor</taxon>
    </lineage>
</organism>
<evidence type="ECO:0000313" key="1">
    <source>
        <dbReference type="EMBL" id="KAH7979925.1"/>
    </source>
</evidence>
<accession>A0ACB8E079</accession>
<reference evidence="1" key="1">
    <citation type="submission" date="2020-05" db="EMBL/GenBank/DDBJ databases">
        <title>Large-scale comparative analyses of tick genomes elucidate their genetic diversity and vector capacities.</title>
        <authorList>
            <person name="Jia N."/>
            <person name="Wang J."/>
            <person name="Shi W."/>
            <person name="Du L."/>
            <person name="Sun Y."/>
            <person name="Zhan W."/>
            <person name="Jiang J."/>
            <person name="Wang Q."/>
            <person name="Zhang B."/>
            <person name="Ji P."/>
            <person name="Sakyi L.B."/>
            <person name="Cui X."/>
            <person name="Yuan T."/>
            <person name="Jiang B."/>
            <person name="Yang W."/>
            <person name="Lam T.T.-Y."/>
            <person name="Chang Q."/>
            <person name="Ding S."/>
            <person name="Wang X."/>
            <person name="Zhu J."/>
            <person name="Ruan X."/>
            <person name="Zhao L."/>
            <person name="Wei J."/>
            <person name="Que T."/>
            <person name="Du C."/>
            <person name="Cheng J."/>
            <person name="Dai P."/>
            <person name="Han X."/>
            <person name="Huang E."/>
            <person name="Gao Y."/>
            <person name="Liu J."/>
            <person name="Shao H."/>
            <person name="Ye R."/>
            <person name="Li L."/>
            <person name="Wei W."/>
            <person name="Wang X."/>
            <person name="Wang C."/>
            <person name="Yang T."/>
            <person name="Huo Q."/>
            <person name="Li W."/>
            <person name="Guo W."/>
            <person name="Chen H."/>
            <person name="Zhou L."/>
            <person name="Ni X."/>
            <person name="Tian J."/>
            <person name="Zhou Y."/>
            <person name="Sheng Y."/>
            <person name="Liu T."/>
            <person name="Pan Y."/>
            <person name="Xia L."/>
            <person name="Li J."/>
            <person name="Zhao F."/>
            <person name="Cao W."/>
        </authorList>
    </citation>
    <scope>NUCLEOTIDE SEQUENCE</scope>
    <source>
        <strain evidence="1">Dsil-2018</strain>
    </source>
</reference>
<evidence type="ECO:0000313" key="2">
    <source>
        <dbReference type="Proteomes" id="UP000821865"/>
    </source>
</evidence>
<dbReference type="Proteomes" id="UP000821865">
    <property type="component" value="Chromosome 1"/>
</dbReference>
<proteinExistence type="predicted"/>